<dbReference type="EMBL" id="BGZK01004052">
    <property type="protein sequence ID" value="GBP06537.1"/>
    <property type="molecule type" value="Genomic_DNA"/>
</dbReference>
<reference evidence="1 2" key="1">
    <citation type="journal article" date="2019" name="Commun. Biol.">
        <title>The bagworm genome reveals a unique fibroin gene that provides high tensile strength.</title>
        <authorList>
            <person name="Kono N."/>
            <person name="Nakamura H."/>
            <person name="Ohtoshi R."/>
            <person name="Tomita M."/>
            <person name="Numata K."/>
            <person name="Arakawa K."/>
        </authorList>
    </citation>
    <scope>NUCLEOTIDE SEQUENCE [LARGE SCALE GENOMIC DNA]</scope>
</reference>
<sequence>MVLTRKLEHDDPVLHMNGEYISLVGKILLLGLTIDRKLKFIPHVAKACNKATNIYKEWGLSPEILYIIYYVALKGMPGSPYSLPAFRYNSLEATSSRHQNETSGLDIQGEARKGFGRYFYRSGAQKTVYFGGLPHPAHMPEVGYESIEDLESQTMDCLALVGPQSIPTVAVYKAKSVRP</sequence>
<dbReference type="OrthoDB" id="411823at2759"/>
<dbReference type="Proteomes" id="UP000299102">
    <property type="component" value="Unassembled WGS sequence"/>
</dbReference>
<comment type="caution">
    <text evidence="1">The sequence shown here is derived from an EMBL/GenBank/DDBJ whole genome shotgun (WGS) entry which is preliminary data.</text>
</comment>
<accession>A0A4C1SZ48</accession>
<proteinExistence type="predicted"/>
<dbReference type="AlphaFoldDB" id="A0A4C1SZ48"/>
<gene>
    <name evidence="1" type="ORF">EVAR_69643_1</name>
</gene>
<organism evidence="1 2">
    <name type="scientific">Eumeta variegata</name>
    <name type="common">Bagworm moth</name>
    <name type="synonym">Eumeta japonica</name>
    <dbReference type="NCBI Taxonomy" id="151549"/>
    <lineage>
        <taxon>Eukaryota</taxon>
        <taxon>Metazoa</taxon>
        <taxon>Ecdysozoa</taxon>
        <taxon>Arthropoda</taxon>
        <taxon>Hexapoda</taxon>
        <taxon>Insecta</taxon>
        <taxon>Pterygota</taxon>
        <taxon>Neoptera</taxon>
        <taxon>Endopterygota</taxon>
        <taxon>Lepidoptera</taxon>
        <taxon>Glossata</taxon>
        <taxon>Ditrysia</taxon>
        <taxon>Tineoidea</taxon>
        <taxon>Psychidae</taxon>
        <taxon>Oiketicinae</taxon>
        <taxon>Eumeta</taxon>
    </lineage>
</organism>
<name>A0A4C1SZ48_EUMVA</name>
<keyword evidence="2" id="KW-1185">Reference proteome</keyword>
<evidence type="ECO:0000313" key="1">
    <source>
        <dbReference type="EMBL" id="GBP06537.1"/>
    </source>
</evidence>
<evidence type="ECO:0000313" key="2">
    <source>
        <dbReference type="Proteomes" id="UP000299102"/>
    </source>
</evidence>
<protein>
    <submittedName>
        <fullName evidence="1">Uncharacterized protein</fullName>
    </submittedName>
</protein>